<dbReference type="EMBL" id="MU001685">
    <property type="protein sequence ID" value="KAF2455934.1"/>
    <property type="molecule type" value="Genomic_DNA"/>
</dbReference>
<organism evidence="5 6">
    <name type="scientific">Lineolata rhizophorae</name>
    <dbReference type="NCBI Taxonomy" id="578093"/>
    <lineage>
        <taxon>Eukaryota</taxon>
        <taxon>Fungi</taxon>
        <taxon>Dikarya</taxon>
        <taxon>Ascomycota</taxon>
        <taxon>Pezizomycotina</taxon>
        <taxon>Dothideomycetes</taxon>
        <taxon>Dothideomycetes incertae sedis</taxon>
        <taxon>Lineolatales</taxon>
        <taxon>Lineolataceae</taxon>
        <taxon>Lineolata</taxon>
    </lineage>
</organism>
<keyword evidence="2" id="KW-0808">Transferase</keyword>
<dbReference type="Gene3D" id="2.40.50.840">
    <property type="match status" value="1"/>
</dbReference>
<name>A0A6A6NWQ2_9PEZI</name>
<dbReference type="GO" id="GO:0016746">
    <property type="term" value="F:acyltransferase activity"/>
    <property type="evidence" value="ECO:0007669"/>
    <property type="project" value="UniProtKB-KW"/>
</dbReference>
<dbReference type="PANTHER" id="PTHR18919:SF139">
    <property type="entry name" value="THIOLASE-LIKE PROTEIN TYPE 1 ADDITIONAL C-TERMINAL DOMAIN-CONTAINING PROTEIN"/>
    <property type="match status" value="1"/>
</dbReference>
<gene>
    <name evidence="5" type="ORF">BDY21DRAFT_323764</name>
</gene>
<keyword evidence="6" id="KW-1185">Reference proteome</keyword>
<feature type="domain" description="Thiolase-like protein type 1 additional C-terminal" evidence="4">
    <location>
        <begin position="438"/>
        <end position="522"/>
    </location>
</feature>
<comment type="similarity">
    <text evidence="1">Belongs to the thiolase-like superfamily. Thiolase family.</text>
</comment>
<dbReference type="AlphaFoldDB" id="A0A6A6NWQ2"/>
<reference evidence="5" key="1">
    <citation type="journal article" date="2020" name="Stud. Mycol.">
        <title>101 Dothideomycetes genomes: a test case for predicting lifestyles and emergence of pathogens.</title>
        <authorList>
            <person name="Haridas S."/>
            <person name="Albert R."/>
            <person name="Binder M."/>
            <person name="Bloem J."/>
            <person name="Labutti K."/>
            <person name="Salamov A."/>
            <person name="Andreopoulos B."/>
            <person name="Baker S."/>
            <person name="Barry K."/>
            <person name="Bills G."/>
            <person name="Bluhm B."/>
            <person name="Cannon C."/>
            <person name="Castanera R."/>
            <person name="Culley D."/>
            <person name="Daum C."/>
            <person name="Ezra D."/>
            <person name="Gonzalez J."/>
            <person name="Henrissat B."/>
            <person name="Kuo A."/>
            <person name="Liang C."/>
            <person name="Lipzen A."/>
            <person name="Lutzoni F."/>
            <person name="Magnuson J."/>
            <person name="Mondo S."/>
            <person name="Nolan M."/>
            <person name="Ohm R."/>
            <person name="Pangilinan J."/>
            <person name="Park H.-J."/>
            <person name="Ramirez L."/>
            <person name="Alfaro M."/>
            <person name="Sun H."/>
            <person name="Tritt A."/>
            <person name="Yoshinaga Y."/>
            <person name="Zwiers L.-H."/>
            <person name="Turgeon B."/>
            <person name="Goodwin S."/>
            <person name="Spatafora J."/>
            <person name="Crous P."/>
            <person name="Grigoriev I."/>
        </authorList>
    </citation>
    <scope>NUCLEOTIDE SEQUENCE</scope>
    <source>
        <strain evidence="5">ATCC 16933</strain>
    </source>
</reference>
<dbReference type="PANTHER" id="PTHR18919">
    <property type="entry name" value="ACETYL-COA C-ACYLTRANSFERASE"/>
    <property type="match status" value="1"/>
</dbReference>
<dbReference type="OrthoDB" id="435240at2759"/>
<sequence>MAGPTLRETPVVIGIGDVKNRSPHASDAREPADLMLQAIQVALADAAASASKPTTTPAGLQAAIDSVDIVRNWTWPYSDLPSLLCEKLGLRDADVKHKFESEHSGDKPAKLFDGAARRVAKGECMLAVVTGAEALASLSAFAAAKKLPPPGWTTPDRSVESVFSPTTRSLRDGIGANHSVGAPIHVYPMYENGFRAHRHQSIEDNWNESAQMYAEYAKIAERNPHAWNYGKPAEAAQSIGTVSKKNRMICFPYPLLMNAFNSVNLSAACVLTSASHARELGIPEDRWIYPLGGAGTQDHIDFWERPNFYSSPAISRSLDAALEASGLDKDQVDLFDFYSCFPIVPKIACQHFNLPVLHPPKPITLLGGLTSFGGAGNNYSMHAITAMIRALRASPNKSARISGLVLANGGNLTYQFAVCFSTKPRMTPDGAAYPEKNPLPPKITDVRVPRVDAHAEGEAVLETYTVEFGRDGSPLRAYVVGRLKSNGHRFVANHGDSSTLQHLISKEVEPIGRSGWVRVDEEDKRKNLFSFEGARL</sequence>
<evidence type="ECO:0000259" key="4">
    <source>
        <dbReference type="Pfam" id="PF18313"/>
    </source>
</evidence>
<evidence type="ECO:0000313" key="6">
    <source>
        <dbReference type="Proteomes" id="UP000799766"/>
    </source>
</evidence>
<keyword evidence="3" id="KW-0012">Acyltransferase</keyword>
<dbReference type="InterPro" id="IPR016039">
    <property type="entry name" value="Thiolase-like"/>
</dbReference>
<dbReference type="Pfam" id="PF18313">
    <property type="entry name" value="TLP1_add_C"/>
    <property type="match status" value="1"/>
</dbReference>
<evidence type="ECO:0000256" key="2">
    <source>
        <dbReference type="ARBA" id="ARBA00022679"/>
    </source>
</evidence>
<evidence type="ECO:0000313" key="5">
    <source>
        <dbReference type="EMBL" id="KAF2455934.1"/>
    </source>
</evidence>
<dbReference type="Proteomes" id="UP000799766">
    <property type="component" value="Unassembled WGS sequence"/>
</dbReference>
<accession>A0A6A6NWQ2</accession>
<dbReference type="SUPFAM" id="SSF53901">
    <property type="entry name" value="Thiolase-like"/>
    <property type="match status" value="1"/>
</dbReference>
<evidence type="ECO:0000256" key="1">
    <source>
        <dbReference type="ARBA" id="ARBA00010982"/>
    </source>
</evidence>
<protein>
    <recommendedName>
        <fullName evidence="4">Thiolase-like protein type 1 additional C-terminal domain-containing protein</fullName>
    </recommendedName>
</protein>
<evidence type="ECO:0000256" key="3">
    <source>
        <dbReference type="ARBA" id="ARBA00023315"/>
    </source>
</evidence>
<dbReference type="InterPro" id="IPR040771">
    <property type="entry name" value="TLP1_add_C"/>
</dbReference>
<proteinExistence type="inferred from homology"/>
<dbReference type="Gene3D" id="3.40.47.10">
    <property type="match status" value="1"/>
</dbReference>